<evidence type="ECO:0000313" key="3">
    <source>
        <dbReference type="Proteomes" id="UP000001645"/>
    </source>
</evidence>
<protein>
    <submittedName>
        <fullName evidence="2">Uncharacterized protein</fullName>
    </submittedName>
</protein>
<evidence type="ECO:0000313" key="2">
    <source>
        <dbReference type="Ensembl" id="ENSMGAP00000019054.2"/>
    </source>
</evidence>
<feature type="compositionally biased region" description="Pro residues" evidence="1">
    <location>
        <begin position="105"/>
        <end position="127"/>
    </location>
</feature>
<dbReference type="InParanoid" id="G3UTK5"/>
<dbReference type="Bgee" id="ENSMGAG00000006849">
    <property type="expression patterns" value="Expressed in bursa of Fabricius and 13 other cell types or tissues"/>
</dbReference>
<feature type="compositionally biased region" description="Polar residues" evidence="1">
    <location>
        <begin position="65"/>
        <end position="80"/>
    </location>
</feature>
<feature type="region of interest" description="Disordered" evidence="1">
    <location>
        <begin position="65"/>
        <end position="84"/>
    </location>
</feature>
<organism evidence="2 3">
    <name type="scientific">Meleagris gallopavo</name>
    <name type="common">Wild turkey</name>
    <dbReference type="NCBI Taxonomy" id="9103"/>
    <lineage>
        <taxon>Eukaryota</taxon>
        <taxon>Metazoa</taxon>
        <taxon>Chordata</taxon>
        <taxon>Craniata</taxon>
        <taxon>Vertebrata</taxon>
        <taxon>Euteleostomi</taxon>
        <taxon>Archelosauria</taxon>
        <taxon>Archosauria</taxon>
        <taxon>Dinosauria</taxon>
        <taxon>Saurischia</taxon>
        <taxon>Theropoda</taxon>
        <taxon>Coelurosauria</taxon>
        <taxon>Aves</taxon>
        <taxon>Neognathae</taxon>
        <taxon>Galloanserae</taxon>
        <taxon>Galliformes</taxon>
        <taxon>Phasianidae</taxon>
        <taxon>Meleagridinae</taxon>
        <taxon>Meleagris</taxon>
    </lineage>
</organism>
<reference evidence="2 3" key="1">
    <citation type="journal article" date="2010" name="PLoS Biol.">
        <title>Multi-platform next-generation sequencing of the domestic turkey (Meleagris gallopavo): genome assembly and analysis.</title>
        <authorList>
            <person name="Dalloul R.A."/>
            <person name="Long J.A."/>
            <person name="Zimin A.V."/>
            <person name="Aslam L."/>
            <person name="Beal K."/>
            <person name="Blomberg L.A."/>
            <person name="Bouffard P."/>
            <person name="Burt D.W."/>
            <person name="Crasta O."/>
            <person name="Crooijmans R.P."/>
            <person name="Cooper K."/>
            <person name="Coulombe R.A."/>
            <person name="De S."/>
            <person name="Delany M.E."/>
            <person name="Dodgson J.B."/>
            <person name="Dong J.J."/>
            <person name="Evans C."/>
            <person name="Frederickson K.M."/>
            <person name="Flicek P."/>
            <person name="Florea L."/>
            <person name="Folkerts O."/>
            <person name="Groenen M.A."/>
            <person name="Harkins T.T."/>
            <person name="Herrero J."/>
            <person name="Hoffmann S."/>
            <person name="Megens H.J."/>
            <person name="Jiang A."/>
            <person name="de Jong P."/>
            <person name="Kaiser P."/>
            <person name="Kim H."/>
            <person name="Kim K.W."/>
            <person name="Kim S."/>
            <person name="Langenberger D."/>
            <person name="Lee M.K."/>
            <person name="Lee T."/>
            <person name="Mane S."/>
            <person name="Marcais G."/>
            <person name="Marz M."/>
            <person name="McElroy A.P."/>
            <person name="Modise T."/>
            <person name="Nefedov M."/>
            <person name="Notredame C."/>
            <person name="Paton I.R."/>
            <person name="Payne W.S."/>
            <person name="Pertea G."/>
            <person name="Prickett D."/>
            <person name="Puiu D."/>
            <person name="Qioa D."/>
            <person name="Raineri E."/>
            <person name="Ruffier M."/>
            <person name="Salzberg S.L."/>
            <person name="Schatz M.C."/>
            <person name="Scheuring C."/>
            <person name="Schmidt C.J."/>
            <person name="Schroeder S."/>
            <person name="Searle S.M."/>
            <person name="Smith E.J."/>
            <person name="Smith J."/>
            <person name="Sonstegard T.S."/>
            <person name="Stadler P.F."/>
            <person name="Tafer H."/>
            <person name="Tu Z.J."/>
            <person name="Van Tassell C.P."/>
            <person name="Vilella A.J."/>
            <person name="Williams K.P."/>
            <person name="Yorke J.A."/>
            <person name="Zhang L."/>
            <person name="Zhang H.B."/>
            <person name="Zhang X."/>
            <person name="Zhang Y."/>
            <person name="Reed K.M."/>
        </authorList>
    </citation>
    <scope>NUCLEOTIDE SEQUENCE [LARGE SCALE GENOMIC DNA]</scope>
</reference>
<evidence type="ECO:0000256" key="1">
    <source>
        <dbReference type="SAM" id="MobiDB-lite"/>
    </source>
</evidence>
<dbReference type="Ensembl" id="ENSMGAT00000020239.2">
    <property type="protein sequence ID" value="ENSMGAP00000019054.2"/>
    <property type="gene ID" value="ENSMGAG00000006849.3"/>
</dbReference>
<reference evidence="2" key="3">
    <citation type="submission" date="2025-09" db="UniProtKB">
        <authorList>
            <consortium name="Ensembl"/>
        </authorList>
    </citation>
    <scope>IDENTIFICATION</scope>
</reference>
<proteinExistence type="predicted"/>
<dbReference type="HOGENOM" id="CLU_023207_2_0_1"/>
<dbReference type="GeneTree" id="ENSGT00940000156105"/>
<reference evidence="2" key="2">
    <citation type="submission" date="2025-08" db="UniProtKB">
        <authorList>
            <consortium name="Ensembl"/>
        </authorList>
    </citation>
    <scope>IDENTIFICATION</scope>
</reference>
<dbReference type="PANTHER" id="PTHR11243:SF14">
    <property type="entry name" value="AMYLOID BETA A4 PRECURSOR PROTEIN-BINDING FAMILY B MEMBER 1-INTERACTING PROTEIN"/>
    <property type="match status" value="1"/>
</dbReference>
<keyword evidence="3" id="KW-1185">Reference proteome</keyword>
<accession>G3UTK5</accession>
<dbReference type="GO" id="GO:0005829">
    <property type="term" value="C:cytosol"/>
    <property type="evidence" value="ECO:0007669"/>
    <property type="project" value="TreeGrafter"/>
</dbReference>
<feature type="region of interest" description="Disordered" evidence="1">
    <location>
        <begin position="99"/>
        <end position="138"/>
    </location>
</feature>
<name>G3UTK5_MELGA</name>
<dbReference type="Proteomes" id="UP000001645">
    <property type="component" value="Chromosome 6"/>
</dbReference>
<dbReference type="AlphaFoldDB" id="G3UTK5"/>
<sequence>MQTSLGVENVQTPSPQVTNKEFSFTVGFKDLNESLNALEDKDLDALMADLVADINEVEQRTLQAQKNTSGYQQSVATQPPTGMDNDFCSKLSPCAIITGQFKNDLPPPPPAPNLDLPPPPPPPPPEPLSQEEQEARAKADKIKLALEKLKEAKIKKVSYADFKSIKLLFSTGYGFS</sequence>
<dbReference type="GO" id="GO:0005886">
    <property type="term" value="C:plasma membrane"/>
    <property type="evidence" value="ECO:0007669"/>
    <property type="project" value="TreeGrafter"/>
</dbReference>
<dbReference type="PANTHER" id="PTHR11243">
    <property type="entry name" value="GROWTH FACTOR RECEPTOR-BOUND PROTEIN"/>
    <property type="match status" value="1"/>
</dbReference>
<dbReference type="InterPro" id="IPR039664">
    <property type="entry name" value="GRB/APBB1IP"/>
</dbReference>